<proteinExistence type="predicted"/>
<feature type="region of interest" description="Disordered" evidence="1">
    <location>
        <begin position="656"/>
        <end position="675"/>
    </location>
</feature>
<feature type="compositionally biased region" description="Polar residues" evidence="1">
    <location>
        <begin position="656"/>
        <end position="665"/>
    </location>
</feature>
<sequence length="2200" mass="239745">MAPQPAATADVKCSSDVGASPVMTWWDQPWPVFEVQPSAVKTQPTATRTQTAPAGPVLSAPACWDLPVSGLMSLLSPLASTLLVPASRTLIPPDLPDLASGDPPALQGELARHNPGPHIHFAIRSVVFCTQPVQPVPLSGPGSQDVPERTSPVFFRGKLGEKLHQETPGFDLSDPNMRVIDVSYNCLHDKHLKWFFRHPERKKRLVKKGLITSNEKVLCTRKEYNHYSSYIKSVQLLWEKQCCAQQKMLLKQFLVLQQQGEVPSHISLTDIREWLIAKGRNYFKKTFQSEMKEGKNLYLAELAWDVKRRLRLEELEREVCRELHLERRIPWSLIGQPGSQMGDWRPLGMETHTPLGMDSPSRHSTSSMDTLSSQILTENLQVARLHTARPHTARPQTTRPRTARPPTERPSSGSDHSGTLSTVMTCSPHSTSPSVITVRDLLLMIGHIKSSLLEEVNSNLIPAMVDFIRQRASESAAESVLPISKDTNEDSTQGSVSCTSLLSKVNIIYFTQSPDSRSSSISIDEPVTAVQTYCSSSSLSSEERAHSSSSQISTENLLAARPQYTRPQSVRPQSVRPQSVRPQSVRPQSVRPQSARPQSARPQSARPQSARPQSARPQSAKPRTATDYSGTSSAVVGRGHVVPVKLTLDPFSSLLSSEETNTNLPSSSPSSCSIKLSDSRSDIPCSLALSSISNVSGCDSSSSTSLSSEEQAHSASNQISTNNLQAARPCSATPQSAMSQSGRSQSDRQCTATDDSETSSAVVGCTPHSASPYVIGPFSHGHVIPFKQTLASFSSSYNTSFPSSQGSSSSSSLVSTTLKLSATDMPPKQGSARSTSASSSCSIKLLDSMSDIPCSLAVRSISTVPGPDSSSSPVREHQFATEVSSICLSLDKNVQGGSVTPPDSSDVSLPSIIERAGVLVCSVISQSLEIVEAQSSVNVEEGSPSPTTVSHSPTRVFVSHLRSSPLGEDLVDSTLGNVIAVLKMEGILSSSPTFEEELLDLSSSCSSSSSETLRCVSVGPLGSGSETSFKLLGGRTLSIATPTAHVITEDLEVYSDEIIDEILIIMRTKKEDDSGSDLSGASTPCNTSESRSSSALRGVLPCDRRILSATLLGIQNTLDSVNLSGECSISPQDNARVLEMIELLQRRLEGTSSESSIHITDVASPQGFPLPVSLRAVQSCVVASDKDLKAERVKGVFESLKSQFMSNSIKPVSNIIAKATTKMAASNQVSLETLQAASAKSSAVAQNLISSVIFKVAKESCSDDLECLGDQLRCPSALARVLTLLTSEKATLTPDVLKIRREMSKEVATELQSFLIKGSLTGTQTPSNGHVCTSGSDPREAVRDILRKTKEEASNKSLDKIFSVNLDERLTDSIADALYPKLHDTLESKRELHASYYSSQISCSLSPFEVENSLELQEFSDPLSESILCLLDRTFGDKALNLKTGGGVFQYVTDPTYKKLLIGPHTNDVNVVVHTIAVEELPVEGCIAQSEAIHGLHKKQELPSNTSGRGNETPSPTNCLLEGVVGKLVQKMLFQGLDIPEVPMNDSRSETFKLQYELVAKLCPLMVRTIMATTIANQPPTIQEAVMSSENIHVKQLCEAAFKPLKENHVPDVSETNIMVRRALSEIESCMIETSEEDSPSLHSTPEVVVDLITKLLHGYELDPEDFASPVSSPTTPLSDVAMDMVVSVLRDMSDSPDVTSALEMTKDLKMPYSRLSSARIVSALCRELEEHMGSPDALRRALSHGSGEMTTAIASALTREVNHLGSIFPKVSVRPLSSDICLRTHQDKVMVKSRCGSAEVKTSQPVYIIVHVEAVMDIIVRLLSLIVPRNQVKLSGWTLVEDVTNKLSSALWVRVTNRWSEANVCLKATDIFQLVLAVHRKLTQRYGTEEALQKILCHKAPKLHKDIVCLVTNGIMEAPSKLQGTKNLESTLNLKELTALFNEMTTRQSLNKNAEQSSIKTVIEQPERSTVEQVTSGSTSFIRERLLEQVLMKLVKKICRMPKRTKKHQCIQISDMVTELIRLFDDEVAKYLIENMESQQTSLDSKMTSKLADAIYTDLGKVKRLKRYLKIEDFFEDQEMLSIVSVIVSHKLLAILKPSVPNPYDSEASDLEDSCSDSCSWDDVEEAESEGVHYATGRKSNVSIALRDTTEQPEVYIAVDSPPVIKLSKMRKGIQGFFWGVQKAWKRLVTCDSSGTSEG</sequence>
<feature type="compositionally biased region" description="Polar residues" evidence="1">
    <location>
        <begin position="411"/>
        <end position="429"/>
    </location>
</feature>
<feature type="compositionally biased region" description="Low complexity" evidence="1">
    <location>
        <begin position="666"/>
        <end position="675"/>
    </location>
</feature>
<evidence type="ECO:0000313" key="3">
    <source>
        <dbReference type="Proteomes" id="UP001356427"/>
    </source>
</evidence>
<gene>
    <name evidence="2" type="ORF">J4Q44_G00117410</name>
</gene>
<dbReference type="EMBL" id="JAGTTL010000009">
    <property type="protein sequence ID" value="KAK6318450.1"/>
    <property type="molecule type" value="Genomic_DNA"/>
</dbReference>
<reference evidence="2 3" key="1">
    <citation type="submission" date="2021-04" db="EMBL/GenBank/DDBJ databases">
        <authorList>
            <person name="De Guttry C."/>
            <person name="Zahm M."/>
            <person name="Klopp C."/>
            <person name="Cabau C."/>
            <person name="Louis A."/>
            <person name="Berthelot C."/>
            <person name="Parey E."/>
            <person name="Roest Crollius H."/>
            <person name="Montfort J."/>
            <person name="Robinson-Rechavi M."/>
            <person name="Bucao C."/>
            <person name="Bouchez O."/>
            <person name="Gislard M."/>
            <person name="Lluch J."/>
            <person name="Milhes M."/>
            <person name="Lampietro C."/>
            <person name="Lopez Roques C."/>
            <person name="Donnadieu C."/>
            <person name="Braasch I."/>
            <person name="Desvignes T."/>
            <person name="Postlethwait J."/>
            <person name="Bobe J."/>
            <person name="Wedekind C."/>
            <person name="Guiguen Y."/>
        </authorList>
    </citation>
    <scope>NUCLEOTIDE SEQUENCE [LARGE SCALE GENOMIC DNA]</scope>
    <source>
        <strain evidence="2">Cs_M1</strain>
        <tissue evidence="2">Blood</tissue>
    </source>
</reference>
<feature type="compositionally biased region" description="Low complexity" evidence="1">
    <location>
        <begin position="693"/>
        <end position="709"/>
    </location>
</feature>
<feature type="region of interest" description="Disordered" evidence="1">
    <location>
        <begin position="538"/>
        <end position="633"/>
    </location>
</feature>
<dbReference type="PANTHER" id="PTHR47315">
    <property type="entry name" value="FIBROUS SHEATH INTERACTING PROTEIN 2"/>
    <property type="match status" value="1"/>
</dbReference>
<evidence type="ECO:0000256" key="1">
    <source>
        <dbReference type="SAM" id="MobiDB-lite"/>
    </source>
</evidence>
<dbReference type="Proteomes" id="UP001356427">
    <property type="component" value="Unassembled WGS sequence"/>
</dbReference>
<dbReference type="PANTHER" id="PTHR47315:SF3">
    <property type="entry name" value="FIBROUS SHEATH-INTERACTING PROTEIN 2-LIKE"/>
    <property type="match status" value="1"/>
</dbReference>
<feature type="compositionally biased region" description="Polar residues" evidence="1">
    <location>
        <begin position="715"/>
        <end position="725"/>
    </location>
</feature>
<feature type="region of interest" description="Disordered" evidence="1">
    <location>
        <begin position="476"/>
        <end position="496"/>
    </location>
</feature>
<feature type="compositionally biased region" description="Polar residues" evidence="1">
    <location>
        <begin position="1076"/>
        <end position="1092"/>
    </location>
</feature>
<accession>A0AAN8LU84</accession>
<evidence type="ECO:0000313" key="2">
    <source>
        <dbReference type="EMBL" id="KAK6318450.1"/>
    </source>
</evidence>
<protein>
    <recommendedName>
        <fullName evidence="4">Fibrous sheath-interacting protein 2</fullName>
    </recommendedName>
</protein>
<comment type="caution">
    <text evidence="2">The sequence shown here is derived from an EMBL/GenBank/DDBJ whole genome shotgun (WGS) entry which is preliminary data.</text>
</comment>
<feature type="region of interest" description="Disordered" evidence="1">
    <location>
        <begin position="693"/>
        <end position="763"/>
    </location>
</feature>
<feature type="compositionally biased region" description="Polar residues" evidence="1">
    <location>
        <begin position="565"/>
        <end position="617"/>
    </location>
</feature>
<organism evidence="2 3">
    <name type="scientific">Coregonus suidteri</name>
    <dbReference type="NCBI Taxonomy" id="861788"/>
    <lineage>
        <taxon>Eukaryota</taxon>
        <taxon>Metazoa</taxon>
        <taxon>Chordata</taxon>
        <taxon>Craniata</taxon>
        <taxon>Vertebrata</taxon>
        <taxon>Euteleostomi</taxon>
        <taxon>Actinopterygii</taxon>
        <taxon>Neopterygii</taxon>
        <taxon>Teleostei</taxon>
        <taxon>Protacanthopterygii</taxon>
        <taxon>Salmoniformes</taxon>
        <taxon>Salmonidae</taxon>
        <taxon>Coregoninae</taxon>
        <taxon>Coregonus</taxon>
    </lineage>
</organism>
<keyword evidence="3" id="KW-1185">Reference proteome</keyword>
<dbReference type="InterPro" id="IPR038891">
    <property type="entry name" value="FSIP2"/>
</dbReference>
<feature type="region of interest" description="Disordered" evidence="1">
    <location>
        <begin position="386"/>
        <end position="429"/>
    </location>
</feature>
<feature type="compositionally biased region" description="Polar residues" evidence="1">
    <location>
        <begin position="732"/>
        <end position="761"/>
    </location>
</feature>
<feature type="region of interest" description="Disordered" evidence="1">
    <location>
        <begin position="1072"/>
        <end position="1092"/>
    </location>
</feature>
<evidence type="ECO:0008006" key="4">
    <source>
        <dbReference type="Google" id="ProtNLM"/>
    </source>
</evidence>
<name>A0AAN8LU84_9TELE</name>